<keyword evidence="7" id="KW-0813">Transport</keyword>
<feature type="compositionally biased region" description="Basic and acidic residues" evidence="18">
    <location>
        <begin position="193"/>
        <end position="205"/>
    </location>
</feature>
<proteinExistence type="inferred from homology"/>
<dbReference type="STRING" id="946122.A0A0C2TH26"/>
<gene>
    <name evidence="22" type="ORF">M378DRAFT_75642</name>
</gene>
<evidence type="ECO:0000256" key="14">
    <source>
        <dbReference type="ARBA" id="ARBA00023128"/>
    </source>
</evidence>
<evidence type="ECO:0000256" key="16">
    <source>
        <dbReference type="ARBA" id="ARBA00023157"/>
    </source>
</evidence>
<dbReference type="InterPro" id="IPR044865">
    <property type="entry name" value="MRH_dom"/>
</dbReference>
<organism evidence="22 23">
    <name type="scientific">Amanita muscaria (strain Koide BX008)</name>
    <dbReference type="NCBI Taxonomy" id="946122"/>
    <lineage>
        <taxon>Eukaryota</taxon>
        <taxon>Fungi</taxon>
        <taxon>Dikarya</taxon>
        <taxon>Basidiomycota</taxon>
        <taxon>Agaricomycotina</taxon>
        <taxon>Agaricomycetes</taxon>
        <taxon>Agaricomycetidae</taxon>
        <taxon>Agaricales</taxon>
        <taxon>Pluteineae</taxon>
        <taxon>Amanitaceae</taxon>
        <taxon>Amanita</taxon>
    </lineage>
</organism>
<evidence type="ECO:0000256" key="11">
    <source>
        <dbReference type="ARBA" id="ARBA00022989"/>
    </source>
</evidence>
<keyword evidence="10" id="KW-0653">Protein transport</keyword>
<dbReference type="GO" id="GO:0030659">
    <property type="term" value="C:cytoplasmic vesicle membrane"/>
    <property type="evidence" value="ECO:0007669"/>
    <property type="project" value="UniProtKB-SubCell"/>
</dbReference>
<evidence type="ECO:0000313" key="22">
    <source>
        <dbReference type="EMBL" id="KIL66219.1"/>
    </source>
</evidence>
<evidence type="ECO:0000256" key="1">
    <source>
        <dbReference type="ARBA" id="ARBA00004304"/>
    </source>
</evidence>
<keyword evidence="17" id="KW-0968">Cytoplasmic vesicle</keyword>
<dbReference type="GO" id="GO:0015031">
    <property type="term" value="P:protein transport"/>
    <property type="evidence" value="ECO:0007669"/>
    <property type="project" value="UniProtKB-KW"/>
</dbReference>
<evidence type="ECO:0000256" key="8">
    <source>
        <dbReference type="ARBA" id="ARBA00022692"/>
    </source>
</evidence>
<dbReference type="InParanoid" id="A0A0C2TH26"/>
<dbReference type="AlphaFoldDB" id="A0A0C2TH26"/>
<evidence type="ECO:0000256" key="17">
    <source>
        <dbReference type="ARBA" id="ARBA00023329"/>
    </source>
</evidence>
<accession>A0A0C2TH26</accession>
<protein>
    <recommendedName>
        <fullName evidence="6">Autophagy-related protein 27</fullName>
    </recommendedName>
</protein>
<reference evidence="22 23" key="1">
    <citation type="submission" date="2014-04" db="EMBL/GenBank/DDBJ databases">
        <title>Evolutionary Origins and Diversification of the Mycorrhizal Mutualists.</title>
        <authorList>
            <consortium name="DOE Joint Genome Institute"/>
            <consortium name="Mycorrhizal Genomics Consortium"/>
            <person name="Kohler A."/>
            <person name="Kuo A."/>
            <person name="Nagy L.G."/>
            <person name="Floudas D."/>
            <person name="Copeland A."/>
            <person name="Barry K.W."/>
            <person name="Cichocki N."/>
            <person name="Veneault-Fourrey C."/>
            <person name="LaButti K."/>
            <person name="Lindquist E.A."/>
            <person name="Lipzen A."/>
            <person name="Lundell T."/>
            <person name="Morin E."/>
            <person name="Murat C."/>
            <person name="Riley R."/>
            <person name="Ohm R."/>
            <person name="Sun H."/>
            <person name="Tunlid A."/>
            <person name="Henrissat B."/>
            <person name="Grigoriev I.V."/>
            <person name="Hibbett D.S."/>
            <person name="Martin F."/>
        </authorList>
    </citation>
    <scope>NUCLEOTIDE SEQUENCE [LARGE SCALE GENOMIC DNA]</scope>
    <source>
        <strain evidence="22 23">Koide BX008</strain>
    </source>
</reference>
<dbReference type="Proteomes" id="UP000054549">
    <property type="component" value="Unassembled WGS sequence"/>
</dbReference>
<evidence type="ECO:0000256" key="2">
    <source>
        <dbReference type="ARBA" id="ARBA00004358"/>
    </source>
</evidence>
<evidence type="ECO:0000313" key="23">
    <source>
        <dbReference type="Proteomes" id="UP000054549"/>
    </source>
</evidence>
<feature type="domain" description="MRH" evidence="21">
    <location>
        <begin position="30"/>
        <end position="190"/>
    </location>
</feature>
<evidence type="ECO:0000256" key="9">
    <source>
        <dbReference type="ARBA" id="ARBA00022729"/>
    </source>
</evidence>
<feature type="transmembrane region" description="Helical" evidence="19">
    <location>
        <begin position="219"/>
        <end position="240"/>
    </location>
</feature>
<keyword evidence="14" id="KW-0496">Mitochondrion</keyword>
<evidence type="ECO:0000256" key="12">
    <source>
        <dbReference type="ARBA" id="ARBA00023006"/>
    </source>
</evidence>
<dbReference type="SUPFAM" id="SSF50911">
    <property type="entry name" value="Mannose 6-phosphate receptor domain"/>
    <property type="match status" value="1"/>
</dbReference>
<name>A0A0C2TH26_AMAMK</name>
<evidence type="ECO:0000256" key="13">
    <source>
        <dbReference type="ARBA" id="ARBA00023034"/>
    </source>
</evidence>
<feature type="chain" id="PRO_5002155982" description="Autophagy-related protein 27" evidence="20">
    <location>
        <begin position="26"/>
        <end position="290"/>
    </location>
</feature>
<dbReference type="GO" id="GO:0000139">
    <property type="term" value="C:Golgi membrane"/>
    <property type="evidence" value="ECO:0007669"/>
    <property type="project" value="UniProtKB-SubCell"/>
</dbReference>
<keyword evidence="16" id="KW-1015">Disulfide bond</keyword>
<comment type="subcellular location">
    <subcellularLocation>
        <location evidence="2">Cytoplasmic vesicle membrane</location>
        <topology evidence="2">Single-pass type I membrane protein</topology>
    </subcellularLocation>
    <subcellularLocation>
        <location evidence="4">Golgi apparatus membrane</location>
        <topology evidence="4">Single-pass type I membrane protein</topology>
    </subcellularLocation>
    <subcellularLocation>
        <location evidence="1">Mitochondrion membrane</location>
        <topology evidence="1">Single-pass membrane protein</topology>
    </subcellularLocation>
    <subcellularLocation>
        <location evidence="3">Preautophagosomal structure membrane</location>
        <topology evidence="3">Single-pass type I membrane protein</topology>
    </subcellularLocation>
</comment>
<dbReference type="Gene3D" id="2.70.130.10">
    <property type="entry name" value="Mannose-6-phosphate receptor binding domain"/>
    <property type="match status" value="1"/>
</dbReference>
<dbReference type="GO" id="GO:0006914">
    <property type="term" value="P:autophagy"/>
    <property type="evidence" value="ECO:0007669"/>
    <property type="project" value="UniProtKB-KW"/>
</dbReference>
<evidence type="ECO:0000256" key="5">
    <source>
        <dbReference type="ARBA" id="ARBA00005363"/>
    </source>
</evidence>
<dbReference type="HOGENOM" id="CLU_047751_1_0_1"/>
<evidence type="ECO:0000259" key="21">
    <source>
        <dbReference type="PROSITE" id="PS51914"/>
    </source>
</evidence>
<evidence type="ECO:0000256" key="6">
    <source>
        <dbReference type="ARBA" id="ARBA00013776"/>
    </source>
</evidence>
<feature type="region of interest" description="Disordered" evidence="18">
    <location>
        <begin position="187"/>
        <end position="210"/>
    </location>
</feature>
<dbReference type="PANTHER" id="PTHR15071:SF13">
    <property type="entry name" value="AUTOPHAGY-RELATED PROTEIN 27"/>
    <property type="match status" value="1"/>
</dbReference>
<keyword evidence="23" id="KW-1185">Reference proteome</keyword>
<keyword evidence="12" id="KW-0072">Autophagy</keyword>
<feature type="signal peptide" evidence="20">
    <location>
        <begin position="1"/>
        <end position="25"/>
    </location>
</feature>
<dbReference type="EMBL" id="KN818237">
    <property type="protein sequence ID" value="KIL66219.1"/>
    <property type="molecule type" value="Genomic_DNA"/>
</dbReference>
<dbReference type="Pfam" id="PF09451">
    <property type="entry name" value="ATG27"/>
    <property type="match status" value="1"/>
</dbReference>
<evidence type="ECO:0000256" key="19">
    <source>
        <dbReference type="SAM" id="Phobius"/>
    </source>
</evidence>
<comment type="similarity">
    <text evidence="5">Belongs to the ATG27 family.</text>
</comment>
<sequence>MRPGVKGLPFLLTSTIALWIGVSLADDNAFDCHVSTEGHKFDLTKLGGEHVVNLTLETPPTQTIDSLRFNLCGELKRLDKVPDEDQCLDGTRACLTIINEKKGKDDRILSVISVAQSSTLSPSYSVSSSSPKSLTVTFRGSEYPPNSTPVQQYMDMTLVCDQDDTKKPELVSYNQGRAAVKWLTPAGCPLQNEGKDTPEKSKPGDDGGEPPTGYVGSGIGWFFLMLLFAFVAYFAIGAYYNYSTYGARGLDLLPHRDFWQEVPYMFRDVLSHLCSDVGARRASRSGYIAV</sequence>
<evidence type="ECO:0000256" key="18">
    <source>
        <dbReference type="SAM" id="MobiDB-lite"/>
    </source>
</evidence>
<dbReference type="PROSITE" id="PS51914">
    <property type="entry name" value="MRH"/>
    <property type="match status" value="1"/>
</dbReference>
<dbReference type="InterPro" id="IPR009011">
    <property type="entry name" value="Man6P_isomerase_rcpt-bd_dom_sf"/>
</dbReference>
<dbReference type="GO" id="GO:0031966">
    <property type="term" value="C:mitochondrial membrane"/>
    <property type="evidence" value="ECO:0007669"/>
    <property type="project" value="UniProtKB-SubCell"/>
</dbReference>
<keyword evidence="15 19" id="KW-0472">Membrane</keyword>
<dbReference type="PANTHER" id="PTHR15071">
    <property type="entry name" value="MANNOSE-6-PHOSPHATE RECEPTOR FAMILY MEMBER"/>
    <property type="match status" value="1"/>
</dbReference>
<evidence type="ECO:0000256" key="4">
    <source>
        <dbReference type="ARBA" id="ARBA00004614"/>
    </source>
</evidence>
<dbReference type="GO" id="GO:0034045">
    <property type="term" value="C:phagophore assembly site membrane"/>
    <property type="evidence" value="ECO:0007669"/>
    <property type="project" value="UniProtKB-SubCell"/>
</dbReference>
<evidence type="ECO:0000256" key="7">
    <source>
        <dbReference type="ARBA" id="ARBA00022448"/>
    </source>
</evidence>
<keyword evidence="11 19" id="KW-1133">Transmembrane helix</keyword>
<evidence type="ECO:0000256" key="3">
    <source>
        <dbReference type="ARBA" id="ARBA00004472"/>
    </source>
</evidence>
<dbReference type="InterPro" id="IPR018939">
    <property type="entry name" value="Autophagy-rel_prot_27"/>
</dbReference>
<evidence type="ECO:0000256" key="20">
    <source>
        <dbReference type="SAM" id="SignalP"/>
    </source>
</evidence>
<dbReference type="OrthoDB" id="29460at2759"/>
<evidence type="ECO:0000256" key="15">
    <source>
        <dbReference type="ARBA" id="ARBA00023136"/>
    </source>
</evidence>
<keyword evidence="13" id="KW-0333">Golgi apparatus</keyword>
<keyword evidence="9 20" id="KW-0732">Signal</keyword>
<evidence type="ECO:0000256" key="10">
    <source>
        <dbReference type="ARBA" id="ARBA00022927"/>
    </source>
</evidence>
<keyword evidence="8 19" id="KW-0812">Transmembrane</keyword>